<feature type="region of interest" description="Disordered" evidence="1">
    <location>
        <begin position="201"/>
        <end position="224"/>
    </location>
</feature>
<feature type="compositionally biased region" description="Low complexity" evidence="1">
    <location>
        <begin position="201"/>
        <end position="222"/>
    </location>
</feature>
<proteinExistence type="predicted"/>
<evidence type="ECO:0000313" key="2">
    <source>
        <dbReference type="EMBL" id="OMJ07876.1"/>
    </source>
</evidence>
<dbReference type="Proteomes" id="UP000187283">
    <property type="component" value="Unassembled WGS sequence"/>
</dbReference>
<keyword evidence="3" id="KW-1185">Reference proteome</keyword>
<organism evidence="2 3">
    <name type="scientific">Smittium culicis</name>
    <dbReference type="NCBI Taxonomy" id="133412"/>
    <lineage>
        <taxon>Eukaryota</taxon>
        <taxon>Fungi</taxon>
        <taxon>Fungi incertae sedis</taxon>
        <taxon>Zoopagomycota</taxon>
        <taxon>Kickxellomycotina</taxon>
        <taxon>Harpellomycetes</taxon>
        <taxon>Harpellales</taxon>
        <taxon>Legeriomycetaceae</taxon>
        <taxon>Smittium</taxon>
    </lineage>
</organism>
<reference evidence="2 3" key="1">
    <citation type="submission" date="2017-01" db="EMBL/GenBank/DDBJ databases">
        <authorList>
            <person name="Mah S.A."/>
            <person name="Swanson W.J."/>
            <person name="Moy G.W."/>
            <person name="Vacquier V.D."/>
        </authorList>
    </citation>
    <scope>NUCLEOTIDE SEQUENCE [LARGE SCALE GENOMIC DNA]</scope>
    <source>
        <strain evidence="2 3">GSMNP</strain>
    </source>
</reference>
<evidence type="ECO:0000256" key="1">
    <source>
        <dbReference type="SAM" id="MobiDB-lite"/>
    </source>
</evidence>
<dbReference type="EMBL" id="LSSN01005946">
    <property type="protein sequence ID" value="OMJ07876.1"/>
    <property type="molecule type" value="Genomic_DNA"/>
</dbReference>
<dbReference type="OrthoDB" id="5600109at2759"/>
<comment type="caution">
    <text evidence="2">The sequence shown here is derived from an EMBL/GenBank/DDBJ whole genome shotgun (WGS) entry which is preliminary data.</text>
</comment>
<gene>
    <name evidence="2" type="ORF">AYI70_g11903</name>
</gene>
<feature type="region of interest" description="Disordered" evidence="1">
    <location>
        <begin position="359"/>
        <end position="393"/>
    </location>
</feature>
<name>A0A1R1WZR0_9FUNG</name>
<feature type="compositionally biased region" description="Low complexity" evidence="1">
    <location>
        <begin position="29"/>
        <end position="45"/>
    </location>
</feature>
<feature type="compositionally biased region" description="Polar residues" evidence="1">
    <location>
        <begin position="366"/>
        <end position="393"/>
    </location>
</feature>
<accession>A0A1R1WZR0</accession>
<protein>
    <submittedName>
        <fullName evidence="2">Uncharacterized protein</fullName>
    </submittedName>
</protein>
<sequence>MSSDYMFINSNVDTVKSQISSSYRYQSSESFSSDVDSDSEYSNNSPIRYNQPLEDDLDYSDVSSTDSVLIDLESAHFPNRSKTYDREPQNHSDAKKLLFENLGNTKNSNSLFSQKEFNFAPNTSRIVSNPDISFIGKYNDTQKSTKSVRFSQIPNQNIPSKNYLSDEYEKYFNESLEDNHNIDNAKPNSSEFFSQFSNYNSMSSKNNTDTSNNFNNPNNPNSHFVQDPMITELENELNNQFLQSLNNNRSDSLLEKNTAFNSKPIPVKPSESDYIKPNQDASFYDLLKGTSGIFSLPNRFFLNALKPIYSGGFLFRWANLPSLKLSNNNNPQPASDPKYTLKKRSDALFSTNSGSSNFNSNDYFSHQPNSITNNQYQNYPSQDNTTGSNPSTFLSEPDLPNSVFFLPQFRDSSYFPSPNSSDSNSHANMYPQIPVLTSGGKSLQLSKQVTLSKYDKRIFI</sequence>
<dbReference type="AlphaFoldDB" id="A0A1R1WZR0"/>
<feature type="region of interest" description="Disordered" evidence="1">
    <location>
        <begin position="29"/>
        <end position="56"/>
    </location>
</feature>
<evidence type="ECO:0000313" key="3">
    <source>
        <dbReference type="Proteomes" id="UP000187283"/>
    </source>
</evidence>